<evidence type="ECO:0000313" key="4">
    <source>
        <dbReference type="Proteomes" id="UP000199516"/>
    </source>
</evidence>
<dbReference type="InterPro" id="IPR051932">
    <property type="entry name" value="Bact_StressResp_Reg"/>
</dbReference>
<sequence length="276" mass="32363">MPMKNGQSIKVFIQENRERFEESLLSEAINVRDKIEEIRLRGNINLVDNAHQLVGYVVEEQTNLLTAFARQEGELWAKYSLTVDFKLEWVQAIRRTLWWFIQEYFEVHNIGMKEQDFFETERTINDQVDTFLSSFFIRYSQYKDELIESQKQLVEHLSVPVIPITESICVLPLIGAIDSERIMIIEEKILTEIRRLRISRLILDLSGVARMEDEAVDRVFRVMDGVNMMGCSTVITGLRPEIIQKMMESGHSFEQKAETKGTLQQALRDYVYEDQK</sequence>
<dbReference type="InterPro" id="IPR002645">
    <property type="entry name" value="STAS_dom"/>
</dbReference>
<evidence type="ECO:0000256" key="1">
    <source>
        <dbReference type="ARBA" id="ARBA00022553"/>
    </source>
</evidence>
<dbReference type="Proteomes" id="UP000199516">
    <property type="component" value="Unassembled WGS sequence"/>
</dbReference>
<keyword evidence="1" id="KW-0597">Phosphoprotein</keyword>
<dbReference type="EMBL" id="FONT01000003">
    <property type="protein sequence ID" value="SFE75135.1"/>
    <property type="molecule type" value="Genomic_DNA"/>
</dbReference>
<dbReference type="Pfam" id="PF01740">
    <property type="entry name" value="STAS"/>
    <property type="match status" value="1"/>
</dbReference>
<dbReference type="PROSITE" id="PS50801">
    <property type="entry name" value="STAS"/>
    <property type="match status" value="1"/>
</dbReference>
<feature type="domain" description="STAS" evidence="2">
    <location>
        <begin position="158"/>
        <end position="270"/>
    </location>
</feature>
<reference evidence="3 4" key="1">
    <citation type="submission" date="2016-10" db="EMBL/GenBank/DDBJ databases">
        <authorList>
            <person name="de Groot N.N."/>
        </authorList>
    </citation>
    <scope>NUCLEOTIDE SEQUENCE [LARGE SCALE GENOMIC DNA]</scope>
    <source>
        <strain evidence="3 4">DSM 23995</strain>
    </source>
</reference>
<dbReference type="Gene3D" id="3.30.750.24">
    <property type="entry name" value="STAS domain"/>
    <property type="match status" value="1"/>
</dbReference>
<dbReference type="STRING" id="930128.SAMN05192532_103387"/>
<organism evidence="3 4">
    <name type="scientific">Alteribacillus iranensis</name>
    <dbReference type="NCBI Taxonomy" id="930128"/>
    <lineage>
        <taxon>Bacteria</taxon>
        <taxon>Bacillati</taxon>
        <taxon>Bacillota</taxon>
        <taxon>Bacilli</taxon>
        <taxon>Bacillales</taxon>
        <taxon>Bacillaceae</taxon>
        <taxon>Alteribacillus</taxon>
    </lineage>
</organism>
<dbReference type="PANTHER" id="PTHR33745">
    <property type="entry name" value="RSBT ANTAGONIST PROTEIN RSBS-RELATED"/>
    <property type="match status" value="1"/>
</dbReference>
<evidence type="ECO:0000313" key="3">
    <source>
        <dbReference type="EMBL" id="SFE75135.1"/>
    </source>
</evidence>
<proteinExistence type="predicted"/>
<keyword evidence="4" id="KW-1185">Reference proteome</keyword>
<gene>
    <name evidence="3" type="ORF">SAMN05192532_103387</name>
</gene>
<dbReference type="PANTHER" id="PTHR33745:SF3">
    <property type="entry name" value="RSBT CO-ANTAGONIST PROTEIN RSBRC"/>
    <property type="match status" value="1"/>
</dbReference>
<dbReference type="AlphaFoldDB" id="A0A1I2D3S8"/>
<name>A0A1I2D3S8_9BACI</name>
<dbReference type="SUPFAM" id="SSF52091">
    <property type="entry name" value="SpoIIaa-like"/>
    <property type="match status" value="1"/>
</dbReference>
<protein>
    <submittedName>
        <fullName evidence="3">Anti-anti-sigma regulatory factor (Antagonist of anti-sigma factor)</fullName>
    </submittedName>
</protein>
<evidence type="ECO:0000259" key="2">
    <source>
        <dbReference type="PROSITE" id="PS50801"/>
    </source>
</evidence>
<accession>A0A1I2D3S8</accession>
<dbReference type="InterPro" id="IPR036513">
    <property type="entry name" value="STAS_dom_sf"/>
</dbReference>
<dbReference type="CDD" id="cd07041">
    <property type="entry name" value="STAS_RsbR_RsbS_like"/>
    <property type="match status" value="1"/>
</dbReference>